<dbReference type="Gene3D" id="1.10.10.10">
    <property type="entry name" value="Winged helix-like DNA-binding domain superfamily/Winged helix DNA-binding domain"/>
    <property type="match status" value="1"/>
</dbReference>
<dbReference type="SUPFAM" id="SSF46894">
    <property type="entry name" value="C-terminal effector domain of the bipartite response regulators"/>
    <property type="match status" value="1"/>
</dbReference>
<accession>A0A7C1FR94</accession>
<evidence type="ECO:0000259" key="1">
    <source>
        <dbReference type="Pfam" id="PF00196"/>
    </source>
</evidence>
<name>A0A7C1FR94_9CHLR</name>
<reference evidence="2" key="1">
    <citation type="journal article" date="2020" name="mSystems">
        <title>Genome- and Community-Level Interaction Insights into Carbon Utilization and Element Cycling Functions of Hydrothermarchaeota in Hydrothermal Sediment.</title>
        <authorList>
            <person name="Zhou Z."/>
            <person name="Liu Y."/>
            <person name="Xu W."/>
            <person name="Pan J."/>
            <person name="Luo Z.H."/>
            <person name="Li M."/>
        </authorList>
    </citation>
    <scope>NUCLEOTIDE SEQUENCE [LARGE SCALE GENOMIC DNA]</scope>
    <source>
        <strain evidence="2">SpSt-289</strain>
    </source>
</reference>
<protein>
    <recommendedName>
        <fullName evidence="1">HTH luxR-type domain-containing protein</fullName>
    </recommendedName>
</protein>
<dbReference type="InterPro" id="IPR036388">
    <property type="entry name" value="WH-like_DNA-bd_sf"/>
</dbReference>
<dbReference type="InterPro" id="IPR000792">
    <property type="entry name" value="Tscrpt_reg_LuxR_C"/>
</dbReference>
<sequence length="92" mass="10264">MAGLPALCQMLTTAERRNRPNPTLIAVFGLHIHGASRKQIADQLGISEAAVRNYITLIYKIFGLTYDPKYRGARLKMLRELARQAGLIPAEE</sequence>
<organism evidence="2">
    <name type="scientific">Caldilinea aerophila</name>
    <dbReference type="NCBI Taxonomy" id="133453"/>
    <lineage>
        <taxon>Bacteria</taxon>
        <taxon>Bacillati</taxon>
        <taxon>Chloroflexota</taxon>
        <taxon>Caldilineae</taxon>
        <taxon>Caldilineales</taxon>
        <taxon>Caldilineaceae</taxon>
        <taxon>Caldilinea</taxon>
    </lineage>
</organism>
<dbReference type="EMBL" id="DSMG01000083">
    <property type="protein sequence ID" value="HDX31380.1"/>
    <property type="molecule type" value="Genomic_DNA"/>
</dbReference>
<dbReference type="InterPro" id="IPR016032">
    <property type="entry name" value="Sig_transdc_resp-reg_C-effctor"/>
</dbReference>
<evidence type="ECO:0000313" key="2">
    <source>
        <dbReference type="EMBL" id="HDX31380.1"/>
    </source>
</evidence>
<feature type="domain" description="HTH luxR-type" evidence="1">
    <location>
        <begin position="27"/>
        <end position="60"/>
    </location>
</feature>
<dbReference type="Pfam" id="PF00196">
    <property type="entry name" value="GerE"/>
    <property type="match status" value="1"/>
</dbReference>
<dbReference type="GO" id="GO:0006355">
    <property type="term" value="P:regulation of DNA-templated transcription"/>
    <property type="evidence" value="ECO:0007669"/>
    <property type="project" value="InterPro"/>
</dbReference>
<gene>
    <name evidence="2" type="ORF">ENQ20_07780</name>
</gene>
<proteinExistence type="predicted"/>
<comment type="caution">
    <text evidence="2">The sequence shown here is derived from an EMBL/GenBank/DDBJ whole genome shotgun (WGS) entry which is preliminary data.</text>
</comment>
<dbReference type="GO" id="GO:0003677">
    <property type="term" value="F:DNA binding"/>
    <property type="evidence" value="ECO:0007669"/>
    <property type="project" value="InterPro"/>
</dbReference>
<dbReference type="AlphaFoldDB" id="A0A7C1FR94"/>